<dbReference type="InterPro" id="IPR006680">
    <property type="entry name" value="Amidohydro-rel"/>
</dbReference>
<dbReference type="GO" id="GO:0016831">
    <property type="term" value="F:carboxy-lyase activity"/>
    <property type="evidence" value="ECO:0007669"/>
    <property type="project" value="InterPro"/>
</dbReference>
<keyword evidence="4" id="KW-1185">Reference proteome</keyword>
<comment type="caution">
    <text evidence="3">The sequence shown here is derived from an EMBL/GenBank/DDBJ whole genome shotgun (WGS) entry which is preliminary data.</text>
</comment>
<proteinExistence type="predicted"/>
<dbReference type="SUPFAM" id="SSF51556">
    <property type="entry name" value="Metallo-dependent hydrolases"/>
    <property type="match status" value="1"/>
</dbReference>
<dbReference type="EMBL" id="JNVM01000005">
    <property type="protein sequence ID" value="KEQ26861.1"/>
    <property type="molecule type" value="Genomic_DNA"/>
</dbReference>
<dbReference type="InterPro" id="IPR032466">
    <property type="entry name" value="Metal_Hydrolase"/>
</dbReference>
<dbReference type="AlphaFoldDB" id="A0A081P838"/>
<dbReference type="CDD" id="cd01292">
    <property type="entry name" value="metallo-dependent_hydrolases"/>
    <property type="match status" value="1"/>
</dbReference>
<dbReference type="Gene3D" id="3.20.20.140">
    <property type="entry name" value="Metal-dependent hydrolases"/>
    <property type="match status" value="1"/>
</dbReference>
<dbReference type="Pfam" id="PF04909">
    <property type="entry name" value="Amidohydro_2"/>
    <property type="match status" value="1"/>
</dbReference>
<dbReference type="PANTHER" id="PTHR21240">
    <property type="entry name" value="2-AMINO-3-CARBOXYLMUCONATE-6-SEMIALDEHYDE DECARBOXYLASE"/>
    <property type="match status" value="1"/>
</dbReference>
<dbReference type="eggNOG" id="COG2159">
    <property type="taxonomic scope" value="Bacteria"/>
</dbReference>
<dbReference type="RefSeq" id="WP_235206651.1">
    <property type="nucleotide sequence ID" value="NZ_JNVM01000005.1"/>
</dbReference>
<organism evidence="3 4">
    <name type="scientific">Paenibacillus tyrfis</name>
    <dbReference type="NCBI Taxonomy" id="1501230"/>
    <lineage>
        <taxon>Bacteria</taxon>
        <taxon>Bacillati</taxon>
        <taxon>Bacillota</taxon>
        <taxon>Bacilli</taxon>
        <taxon>Bacillales</taxon>
        <taxon>Paenibacillaceae</taxon>
        <taxon>Paenibacillus</taxon>
    </lineage>
</organism>
<evidence type="ECO:0000313" key="3">
    <source>
        <dbReference type="EMBL" id="KEQ26861.1"/>
    </source>
</evidence>
<evidence type="ECO:0000256" key="1">
    <source>
        <dbReference type="ARBA" id="ARBA00023239"/>
    </source>
</evidence>
<name>A0A081P838_9BACL</name>
<gene>
    <name evidence="3" type="ORF">ET33_29385</name>
</gene>
<dbReference type="GO" id="GO:0016787">
    <property type="term" value="F:hydrolase activity"/>
    <property type="evidence" value="ECO:0007669"/>
    <property type="project" value="InterPro"/>
</dbReference>
<dbReference type="PANTHER" id="PTHR21240:SF19">
    <property type="entry name" value="CATALYTIC_ HYDROLASE"/>
    <property type="match status" value="1"/>
</dbReference>
<dbReference type="Proteomes" id="UP000028123">
    <property type="component" value="Unassembled WGS sequence"/>
</dbReference>
<reference evidence="3 4" key="1">
    <citation type="submission" date="2014-06" db="EMBL/GenBank/DDBJ databases">
        <title>Draft genome sequence of Paenibacillus sp. MSt1.</title>
        <authorList>
            <person name="Aw Y.K."/>
            <person name="Ong K.S."/>
            <person name="Gan H.M."/>
            <person name="Lee S.M."/>
        </authorList>
    </citation>
    <scope>NUCLEOTIDE SEQUENCE [LARGE SCALE GENOMIC DNA]</scope>
    <source>
        <strain evidence="3 4">MSt1</strain>
    </source>
</reference>
<dbReference type="InterPro" id="IPR032465">
    <property type="entry name" value="ACMSD"/>
</dbReference>
<feature type="domain" description="Amidohydrolase-related" evidence="2">
    <location>
        <begin position="15"/>
        <end position="289"/>
    </location>
</feature>
<evidence type="ECO:0000259" key="2">
    <source>
        <dbReference type="Pfam" id="PF04909"/>
    </source>
</evidence>
<accession>A0A081P838</accession>
<sequence>MDKRCGEEAHEMIFDCHTHVFGPGQFGGATLAAAKRAWGDGQEMLVTPEGHWELFKDIAGAIVLAFDAPATGLNVPNEYVADYVAKHPGKLFGFASVDPNRLNAASLLESAVKELGLQGLKLGPIYQNFYPEAKEHFPLYAKADELGVPILWHQGTSFVPEGYLDASRPAALDPIARAFPNLKMVIAHMGHPWVDECIAVVRKNPNLYMDLSALGSRPWQFYNALVSACEYGVTHKILFGSDYPFFTTQQMIDALRNINRFTEGTSLPQVPEQVIEDILHRNTPELLGLV</sequence>
<evidence type="ECO:0000313" key="4">
    <source>
        <dbReference type="Proteomes" id="UP000028123"/>
    </source>
</evidence>
<protein>
    <recommendedName>
        <fullName evidence="2">Amidohydrolase-related domain-containing protein</fullName>
    </recommendedName>
</protein>
<keyword evidence="1" id="KW-0456">Lyase</keyword>